<keyword evidence="4" id="KW-0633">Potassium transport</keyword>
<evidence type="ECO:0000256" key="9">
    <source>
        <dbReference type="ARBA" id="ARBA00023065"/>
    </source>
</evidence>
<evidence type="ECO:0000313" key="14">
    <source>
        <dbReference type="EMBL" id="WCT14670.1"/>
    </source>
</evidence>
<keyword evidence="8 13" id="KW-1133">Transmembrane helix</keyword>
<dbReference type="RefSeq" id="WP_273633166.1">
    <property type="nucleotide sequence ID" value="NZ_CP117167.1"/>
</dbReference>
<evidence type="ECO:0000256" key="13">
    <source>
        <dbReference type="SAM" id="Phobius"/>
    </source>
</evidence>
<comment type="catalytic activity">
    <reaction evidence="12">
        <text>K(+)(in) = K(+)(out)</text>
        <dbReference type="Rhea" id="RHEA:29463"/>
        <dbReference type="ChEBI" id="CHEBI:29103"/>
    </reaction>
</comment>
<dbReference type="Proteomes" id="UP001216139">
    <property type="component" value="Chromosome"/>
</dbReference>
<keyword evidence="11" id="KW-0407">Ion channel</keyword>
<evidence type="ECO:0000256" key="5">
    <source>
        <dbReference type="ARBA" id="ARBA00022692"/>
    </source>
</evidence>
<reference evidence="14 15" key="1">
    <citation type="submission" date="2023-02" db="EMBL/GenBank/DDBJ databases">
        <title>Genome sequence of Mucilaginibacter jinjuensis strain KACC 16571.</title>
        <authorList>
            <person name="Kim S."/>
            <person name="Heo J."/>
            <person name="Kwon S.-W."/>
        </authorList>
    </citation>
    <scope>NUCLEOTIDE SEQUENCE [LARGE SCALE GENOMIC DNA]</scope>
    <source>
        <strain evidence="14 15">KACC 16571</strain>
    </source>
</reference>
<keyword evidence="6" id="KW-0631">Potassium channel</keyword>
<feature type="transmembrane region" description="Helical" evidence="13">
    <location>
        <begin position="199"/>
        <end position="219"/>
    </location>
</feature>
<evidence type="ECO:0000256" key="6">
    <source>
        <dbReference type="ARBA" id="ARBA00022826"/>
    </source>
</evidence>
<evidence type="ECO:0000256" key="2">
    <source>
        <dbReference type="ARBA" id="ARBA00006920"/>
    </source>
</evidence>
<evidence type="ECO:0000256" key="12">
    <source>
        <dbReference type="ARBA" id="ARBA00034430"/>
    </source>
</evidence>
<dbReference type="EMBL" id="CP117167">
    <property type="protein sequence ID" value="WCT14670.1"/>
    <property type="molecule type" value="Genomic_DNA"/>
</dbReference>
<accession>A0ABY7TDS8</accession>
<dbReference type="Pfam" id="PF06736">
    <property type="entry name" value="TMEM175"/>
    <property type="match status" value="1"/>
</dbReference>
<feature type="transmembrane region" description="Helical" evidence="13">
    <location>
        <begin position="58"/>
        <end position="77"/>
    </location>
</feature>
<feature type="transmembrane region" description="Helical" evidence="13">
    <location>
        <begin position="123"/>
        <end position="151"/>
    </location>
</feature>
<keyword evidence="15" id="KW-1185">Reference proteome</keyword>
<keyword evidence="10 13" id="KW-0472">Membrane</keyword>
<evidence type="ECO:0000256" key="11">
    <source>
        <dbReference type="ARBA" id="ARBA00023303"/>
    </source>
</evidence>
<evidence type="ECO:0000313" key="15">
    <source>
        <dbReference type="Proteomes" id="UP001216139"/>
    </source>
</evidence>
<comment type="similarity">
    <text evidence="2">Belongs to the TMEM175 family.</text>
</comment>
<evidence type="ECO:0000256" key="10">
    <source>
        <dbReference type="ARBA" id="ARBA00023136"/>
    </source>
</evidence>
<keyword evidence="7" id="KW-0630">Potassium</keyword>
<evidence type="ECO:0000256" key="8">
    <source>
        <dbReference type="ARBA" id="ARBA00022989"/>
    </source>
</evidence>
<keyword evidence="3" id="KW-0813">Transport</keyword>
<keyword evidence="5 13" id="KW-0812">Transmembrane</keyword>
<evidence type="ECO:0000256" key="1">
    <source>
        <dbReference type="ARBA" id="ARBA00004141"/>
    </source>
</evidence>
<feature type="transmembrane region" description="Helical" evidence="13">
    <location>
        <begin position="172"/>
        <end position="193"/>
    </location>
</feature>
<evidence type="ECO:0000256" key="4">
    <source>
        <dbReference type="ARBA" id="ARBA00022538"/>
    </source>
</evidence>
<evidence type="ECO:0000256" key="7">
    <source>
        <dbReference type="ARBA" id="ARBA00022958"/>
    </source>
</evidence>
<gene>
    <name evidence="14" type="ORF">PQO05_12055</name>
</gene>
<feature type="transmembrane region" description="Helical" evidence="13">
    <location>
        <begin position="18"/>
        <end position="38"/>
    </location>
</feature>
<keyword evidence="9" id="KW-0406">Ion transport</keyword>
<dbReference type="PANTHER" id="PTHR31462">
    <property type="entry name" value="ENDOSOMAL/LYSOSOMAL POTASSIUM CHANNEL TMEM175"/>
    <property type="match status" value="1"/>
</dbReference>
<dbReference type="PANTHER" id="PTHR31462:SF5">
    <property type="entry name" value="ENDOSOMAL_LYSOSOMAL PROTON CHANNEL TMEM175"/>
    <property type="match status" value="1"/>
</dbReference>
<name>A0ABY7TDS8_9SPHI</name>
<proteinExistence type="inferred from homology"/>
<organism evidence="14 15">
    <name type="scientific">Mucilaginibacter jinjuensis</name>
    <dbReference type="NCBI Taxonomy" id="1176721"/>
    <lineage>
        <taxon>Bacteria</taxon>
        <taxon>Pseudomonadati</taxon>
        <taxon>Bacteroidota</taxon>
        <taxon>Sphingobacteriia</taxon>
        <taxon>Sphingobacteriales</taxon>
        <taxon>Sphingobacteriaceae</taxon>
        <taxon>Mucilaginibacter</taxon>
    </lineage>
</organism>
<comment type="subcellular location">
    <subcellularLocation>
        <location evidence="1">Membrane</location>
        <topology evidence="1">Multi-pass membrane protein</topology>
    </subcellularLocation>
</comment>
<protein>
    <submittedName>
        <fullName evidence="14">TMEM175 family protein</fullName>
    </submittedName>
</protein>
<dbReference type="InterPro" id="IPR010617">
    <property type="entry name" value="TMEM175-like"/>
</dbReference>
<sequence>MNVHEEEEIKKEFQLERVILFSDAVFAIIITIMVIDIKLPENLKNGTVEHFQEAFYELIPKLIAYGLSFLIVAAFWMRHLKIFSFLRDYNAPLLVLNLLFLFAVSLFPFTVSMISGILDSNVLFFTIGINVYVGIILATFFAQTLLTWYIVKNKVTLCVNNNTIEDTLEWKVQRVNIVLIPILAAAVYAINYYHLNSKTIMFVAAALGAVNGLLMRVYYPNHRFSINLAQLAWNKGKQIRTARSRRKQARIKVKTEEEK</sequence>
<feature type="transmembrane region" description="Helical" evidence="13">
    <location>
        <begin position="89"/>
        <end position="111"/>
    </location>
</feature>
<evidence type="ECO:0000256" key="3">
    <source>
        <dbReference type="ARBA" id="ARBA00022448"/>
    </source>
</evidence>